<evidence type="ECO:0000313" key="2">
    <source>
        <dbReference type="WBParaSite" id="Hba_05162"/>
    </source>
</evidence>
<reference evidence="2" key="1">
    <citation type="submission" date="2016-11" db="UniProtKB">
        <authorList>
            <consortium name="WormBaseParasite"/>
        </authorList>
    </citation>
    <scope>IDENTIFICATION</scope>
</reference>
<organism evidence="1 2">
    <name type="scientific">Heterorhabditis bacteriophora</name>
    <name type="common">Entomopathogenic nematode worm</name>
    <dbReference type="NCBI Taxonomy" id="37862"/>
    <lineage>
        <taxon>Eukaryota</taxon>
        <taxon>Metazoa</taxon>
        <taxon>Ecdysozoa</taxon>
        <taxon>Nematoda</taxon>
        <taxon>Chromadorea</taxon>
        <taxon>Rhabditida</taxon>
        <taxon>Rhabditina</taxon>
        <taxon>Rhabditomorpha</taxon>
        <taxon>Strongyloidea</taxon>
        <taxon>Heterorhabditidae</taxon>
        <taxon>Heterorhabditis</taxon>
    </lineage>
</organism>
<accession>A0A1I7WJG5</accession>
<dbReference type="WBParaSite" id="Hba_05162">
    <property type="protein sequence ID" value="Hba_05162"/>
    <property type="gene ID" value="Hba_05162"/>
</dbReference>
<protein>
    <submittedName>
        <fullName evidence="2">Kinesin motor domain-containing protein</fullName>
    </submittedName>
</protein>
<evidence type="ECO:0000313" key="1">
    <source>
        <dbReference type="Proteomes" id="UP000095283"/>
    </source>
</evidence>
<sequence length="56" mass="6286">MDSSQLYTKMVLLSLCQCINRRANALNIGKVRKESAATIELSLESPRTPVVHLRTE</sequence>
<dbReference type="Proteomes" id="UP000095283">
    <property type="component" value="Unplaced"/>
</dbReference>
<keyword evidence="1" id="KW-1185">Reference proteome</keyword>
<name>A0A1I7WJG5_HETBA</name>
<proteinExistence type="predicted"/>
<dbReference type="AlphaFoldDB" id="A0A1I7WJG5"/>